<keyword evidence="3 6" id="KW-0812">Transmembrane</keyword>
<feature type="transmembrane region" description="Helical" evidence="6">
    <location>
        <begin position="291"/>
        <end position="314"/>
    </location>
</feature>
<feature type="transmembrane region" description="Helical" evidence="6">
    <location>
        <begin position="362"/>
        <end position="382"/>
    </location>
</feature>
<dbReference type="EMBL" id="FOOK01000005">
    <property type="protein sequence ID" value="SFF80573.1"/>
    <property type="molecule type" value="Genomic_DNA"/>
</dbReference>
<dbReference type="InterPro" id="IPR002797">
    <property type="entry name" value="Polysacc_synth"/>
</dbReference>
<dbReference type="RefSeq" id="WP_092036306.1">
    <property type="nucleotide sequence ID" value="NZ_FOOK01000005.1"/>
</dbReference>
<keyword evidence="8" id="KW-1185">Reference proteome</keyword>
<dbReference type="PANTHER" id="PTHR30250">
    <property type="entry name" value="PST FAMILY PREDICTED COLANIC ACID TRANSPORTER"/>
    <property type="match status" value="1"/>
</dbReference>
<proteinExistence type="predicted"/>
<feature type="transmembrane region" description="Helical" evidence="6">
    <location>
        <begin position="448"/>
        <end position="470"/>
    </location>
</feature>
<evidence type="ECO:0000313" key="8">
    <source>
        <dbReference type="Proteomes" id="UP000198661"/>
    </source>
</evidence>
<accession>A0A1I2LN81</accession>
<feature type="transmembrane region" description="Helical" evidence="6">
    <location>
        <begin position="177"/>
        <end position="199"/>
    </location>
</feature>
<reference evidence="7 8" key="1">
    <citation type="submission" date="2016-10" db="EMBL/GenBank/DDBJ databases">
        <authorList>
            <person name="de Groot N.N."/>
        </authorList>
    </citation>
    <scope>NUCLEOTIDE SEQUENCE [LARGE SCALE GENOMIC DNA]</scope>
    <source>
        <strain evidence="7 8">DSM 44945</strain>
    </source>
</reference>
<feature type="transmembrane region" description="Helical" evidence="6">
    <location>
        <begin position="220"/>
        <end position="237"/>
    </location>
</feature>
<evidence type="ECO:0000313" key="7">
    <source>
        <dbReference type="EMBL" id="SFF80573.1"/>
    </source>
</evidence>
<evidence type="ECO:0000256" key="4">
    <source>
        <dbReference type="ARBA" id="ARBA00022989"/>
    </source>
</evidence>
<gene>
    <name evidence="7" type="ORF">SAMN04488025_105151</name>
</gene>
<dbReference type="AlphaFoldDB" id="A0A1I2LN81"/>
<evidence type="ECO:0000256" key="6">
    <source>
        <dbReference type="SAM" id="Phobius"/>
    </source>
</evidence>
<dbReference type="Proteomes" id="UP000198661">
    <property type="component" value="Unassembled WGS sequence"/>
</dbReference>
<dbReference type="Pfam" id="PF01943">
    <property type="entry name" value="Polysacc_synt"/>
    <property type="match status" value="1"/>
</dbReference>
<dbReference type="PANTHER" id="PTHR30250:SF11">
    <property type="entry name" value="O-ANTIGEN TRANSPORTER-RELATED"/>
    <property type="match status" value="1"/>
</dbReference>
<evidence type="ECO:0000256" key="2">
    <source>
        <dbReference type="ARBA" id="ARBA00022475"/>
    </source>
</evidence>
<feature type="transmembrane region" description="Helical" evidence="6">
    <location>
        <begin position="84"/>
        <end position="110"/>
    </location>
</feature>
<feature type="transmembrane region" description="Helical" evidence="6">
    <location>
        <begin position="54"/>
        <end position="72"/>
    </location>
</feature>
<comment type="subcellular location">
    <subcellularLocation>
        <location evidence="1">Cell membrane</location>
        <topology evidence="1">Multi-pass membrane protein</topology>
    </subcellularLocation>
</comment>
<feature type="transmembrane region" description="Helical" evidence="6">
    <location>
        <begin position="388"/>
        <end position="405"/>
    </location>
</feature>
<feature type="transmembrane region" description="Helical" evidence="6">
    <location>
        <begin position="417"/>
        <end position="436"/>
    </location>
</feature>
<keyword evidence="4 6" id="KW-1133">Transmembrane helix</keyword>
<keyword evidence="2" id="KW-1003">Cell membrane</keyword>
<evidence type="ECO:0000256" key="3">
    <source>
        <dbReference type="ARBA" id="ARBA00022692"/>
    </source>
</evidence>
<dbReference type="GO" id="GO:0005886">
    <property type="term" value="C:plasma membrane"/>
    <property type="evidence" value="ECO:0007669"/>
    <property type="project" value="UniProtKB-SubCell"/>
</dbReference>
<feature type="transmembrane region" description="Helical" evidence="6">
    <location>
        <begin position="122"/>
        <end position="143"/>
    </location>
</feature>
<dbReference type="STRING" id="201973.SAMN04488025_105151"/>
<dbReference type="OrthoDB" id="3249502at2"/>
<feature type="transmembrane region" description="Helical" evidence="6">
    <location>
        <begin position="257"/>
        <end position="279"/>
    </location>
</feature>
<feature type="transmembrane region" description="Helical" evidence="6">
    <location>
        <begin position="150"/>
        <end position="171"/>
    </location>
</feature>
<protein>
    <submittedName>
        <fullName evidence="7">Membrane protein involved in the export of O-antigen and teichoic acid</fullName>
    </submittedName>
</protein>
<evidence type="ECO:0000256" key="1">
    <source>
        <dbReference type="ARBA" id="ARBA00004651"/>
    </source>
</evidence>
<name>A0A1I2LN81_9BACL</name>
<sequence>MLAKLKQLFSDSAAFAIAQMGNKLVAFLLIPVYTSYLDPSQYADWGLTNTITMIVSYLSILGTDAALAFYYFDAKEKQERRAYFTAATLFSAGICTLFLIVALGFGSPLARALYGRPTGYEYLLTLAMLATVASIVIQMNLAYARYSRKVWTFNAMSMSYVIGSALLNVVFLKYTDWGVNAIFVGQVVAGAAVALILVWMFRREFTRRVRWDHLKHLLRYGAPLLPTLLAFWMMNMLNRPMIIYFASREEAGLFEAAFRFASVIALITAAFQLAWRPFAMSVKDRADAPRIYSLVGRAFIVVAALAIMGLSFVIQPLMELATGQPEFAEAYPYVWMLSLATVLNTFHLIVGVGLLIHKKTQVISKVFVLAAFLYVLGNMVAIPLFRNWGASAMAMLAYLFIVILIHRRSQATYPVDFRMGSILLFLLVYLAVMAGITWIQVDGWSNKWVYYFLGLAVVIVSVFATGIFRLQSLFGALHRLPELLKGR</sequence>
<dbReference type="InterPro" id="IPR050833">
    <property type="entry name" value="Poly_Biosynth_Transport"/>
</dbReference>
<feature type="transmembrane region" description="Helical" evidence="6">
    <location>
        <begin position="334"/>
        <end position="355"/>
    </location>
</feature>
<feature type="transmembrane region" description="Helical" evidence="6">
    <location>
        <begin position="12"/>
        <end position="34"/>
    </location>
</feature>
<organism evidence="7 8">
    <name type="scientific">Planifilum fulgidum</name>
    <dbReference type="NCBI Taxonomy" id="201973"/>
    <lineage>
        <taxon>Bacteria</taxon>
        <taxon>Bacillati</taxon>
        <taxon>Bacillota</taxon>
        <taxon>Bacilli</taxon>
        <taxon>Bacillales</taxon>
        <taxon>Thermoactinomycetaceae</taxon>
        <taxon>Planifilum</taxon>
    </lineage>
</organism>
<keyword evidence="5 6" id="KW-0472">Membrane</keyword>
<evidence type="ECO:0000256" key="5">
    <source>
        <dbReference type="ARBA" id="ARBA00023136"/>
    </source>
</evidence>